<feature type="chain" id="PRO_5045576667" evidence="1">
    <location>
        <begin position="22"/>
        <end position="207"/>
    </location>
</feature>
<evidence type="ECO:0000313" key="2">
    <source>
        <dbReference type="EMBL" id="MFD2731995.1"/>
    </source>
</evidence>
<comment type="caution">
    <text evidence="2">The sequence shown here is derived from an EMBL/GenBank/DDBJ whole genome shotgun (WGS) entry which is preliminary data.</text>
</comment>
<accession>A0ABW5TRX8</accession>
<dbReference type="RefSeq" id="WP_379043846.1">
    <property type="nucleotide sequence ID" value="NZ_JBHSKW010000032.1"/>
</dbReference>
<protein>
    <submittedName>
        <fullName evidence="2">Tetratricopeptide repeat protein</fullName>
    </submittedName>
</protein>
<organism evidence="2 3">
    <name type="scientific">Pedobacter alpinus</name>
    <dbReference type="NCBI Taxonomy" id="1590643"/>
    <lineage>
        <taxon>Bacteria</taxon>
        <taxon>Pseudomonadati</taxon>
        <taxon>Bacteroidota</taxon>
        <taxon>Sphingobacteriia</taxon>
        <taxon>Sphingobacteriales</taxon>
        <taxon>Sphingobacteriaceae</taxon>
        <taxon>Pedobacter</taxon>
    </lineage>
</organism>
<dbReference type="Gene3D" id="1.25.40.10">
    <property type="entry name" value="Tetratricopeptide repeat domain"/>
    <property type="match status" value="2"/>
</dbReference>
<feature type="signal peptide" evidence="1">
    <location>
        <begin position="1"/>
        <end position="21"/>
    </location>
</feature>
<dbReference type="EMBL" id="JBHULV010000028">
    <property type="protein sequence ID" value="MFD2731995.1"/>
    <property type="molecule type" value="Genomic_DNA"/>
</dbReference>
<gene>
    <name evidence="2" type="ORF">ACFSSE_09780</name>
</gene>
<dbReference type="InterPro" id="IPR011990">
    <property type="entry name" value="TPR-like_helical_dom_sf"/>
</dbReference>
<name>A0ABW5TRX8_9SPHI</name>
<dbReference type="SUPFAM" id="SSF48452">
    <property type="entry name" value="TPR-like"/>
    <property type="match status" value="1"/>
</dbReference>
<reference evidence="3" key="1">
    <citation type="journal article" date="2019" name="Int. J. Syst. Evol. Microbiol.">
        <title>The Global Catalogue of Microorganisms (GCM) 10K type strain sequencing project: providing services to taxonomists for standard genome sequencing and annotation.</title>
        <authorList>
            <consortium name="The Broad Institute Genomics Platform"/>
            <consortium name="The Broad Institute Genome Sequencing Center for Infectious Disease"/>
            <person name="Wu L."/>
            <person name="Ma J."/>
        </authorList>
    </citation>
    <scope>NUCLEOTIDE SEQUENCE [LARGE SCALE GENOMIC DNA]</scope>
    <source>
        <strain evidence="3">KCTC 42456</strain>
    </source>
</reference>
<dbReference type="Proteomes" id="UP001597546">
    <property type="component" value="Unassembled WGS sequence"/>
</dbReference>
<evidence type="ECO:0000313" key="3">
    <source>
        <dbReference type="Proteomes" id="UP001597546"/>
    </source>
</evidence>
<evidence type="ECO:0000256" key="1">
    <source>
        <dbReference type="SAM" id="SignalP"/>
    </source>
</evidence>
<proteinExistence type="predicted"/>
<keyword evidence="1" id="KW-0732">Signal</keyword>
<keyword evidence="3" id="KW-1185">Reference proteome</keyword>
<sequence length="207" mass="23490">MKTHLILLFISFTFGAKTVLAQTTPYERMGQKEMSGGNFTAAANYFEQAYVKDNSNMNALWLMGYSNYHALEYRKSIDAFNKLIAMKPTETAAYYYRGKAKVLLSGTIKDYKSTERGKLIHGAIKDFTTALDFTPSDYKLYQNRGLAYQEYAIYRSQRVADIYNKVAAINAANASIADFQKVLEEGGFRRDINAQIEKSKQLLADIK</sequence>